<organism evidence="1 2">
    <name type="scientific">Achromobacter spanius</name>
    <dbReference type="NCBI Taxonomy" id="217203"/>
    <lineage>
        <taxon>Bacteria</taxon>
        <taxon>Pseudomonadati</taxon>
        <taxon>Pseudomonadota</taxon>
        <taxon>Betaproteobacteria</taxon>
        <taxon>Burkholderiales</taxon>
        <taxon>Alcaligenaceae</taxon>
        <taxon>Achromobacter</taxon>
    </lineage>
</organism>
<dbReference type="OrthoDB" id="8665605at2"/>
<proteinExistence type="predicted"/>
<evidence type="ECO:0000313" key="2">
    <source>
        <dbReference type="Proteomes" id="UP000239990"/>
    </source>
</evidence>
<dbReference type="InterPro" id="IPR006450">
    <property type="entry name" value="Phage_HK97_gp6-like"/>
</dbReference>
<dbReference type="NCBIfam" id="TIGR01560">
    <property type="entry name" value="put_DNA_pack"/>
    <property type="match status" value="1"/>
</dbReference>
<name>A0A2S5GHV9_9BURK</name>
<dbReference type="Pfam" id="PF05135">
    <property type="entry name" value="Phage_connect_1"/>
    <property type="match status" value="1"/>
</dbReference>
<gene>
    <name evidence="1" type="ORF">C4E15_29980</name>
</gene>
<sequence>MLDLEEVREQLRIEAEDTSDVLLGRYVGAAVRRFQARTLRQLFKTAADIPEPAPANALVLEDDVVLALLLLIGHWDKNREAATDLDLAPIPYGFEELAAPYRWWPD</sequence>
<dbReference type="Proteomes" id="UP000239990">
    <property type="component" value="Unassembled WGS sequence"/>
</dbReference>
<dbReference type="CDD" id="cd08054">
    <property type="entry name" value="gp6"/>
    <property type="match status" value="1"/>
</dbReference>
<evidence type="ECO:0008006" key="3">
    <source>
        <dbReference type="Google" id="ProtNLM"/>
    </source>
</evidence>
<accession>A0A2S5GHV9</accession>
<protein>
    <recommendedName>
        <fullName evidence="3">Phage gp6-like head-tail connector protein</fullName>
    </recommendedName>
</protein>
<comment type="caution">
    <text evidence="1">The sequence shown here is derived from an EMBL/GenBank/DDBJ whole genome shotgun (WGS) entry which is preliminary data.</text>
</comment>
<reference evidence="1 2" key="1">
    <citation type="submission" date="2018-02" db="EMBL/GenBank/DDBJ databases">
        <title>Draft Genome of Achromobacter spanius stain 6.</title>
        <authorList>
            <person name="Gunasekera T.S."/>
            <person name="Radwan O."/>
            <person name="Ruiz O.N."/>
        </authorList>
    </citation>
    <scope>NUCLEOTIDE SEQUENCE [LARGE SCALE GENOMIC DNA]</scope>
    <source>
        <strain evidence="1 2">6</strain>
    </source>
</reference>
<dbReference type="Gene3D" id="1.10.3230.30">
    <property type="entry name" value="Phage gp6-like head-tail connector protein"/>
    <property type="match status" value="1"/>
</dbReference>
<dbReference type="RefSeq" id="WP_104145956.1">
    <property type="nucleotide sequence ID" value="NZ_PREU01000025.1"/>
</dbReference>
<dbReference type="AlphaFoldDB" id="A0A2S5GHV9"/>
<dbReference type="EMBL" id="PREU01000025">
    <property type="protein sequence ID" value="PPA72569.1"/>
    <property type="molecule type" value="Genomic_DNA"/>
</dbReference>
<dbReference type="InterPro" id="IPR021146">
    <property type="entry name" value="Phage_gp6-like_head-tail"/>
</dbReference>
<evidence type="ECO:0000313" key="1">
    <source>
        <dbReference type="EMBL" id="PPA72569.1"/>
    </source>
</evidence>